<proteinExistence type="predicted"/>
<protein>
    <recommendedName>
        <fullName evidence="4">RxLR effector candidate protein</fullName>
    </recommendedName>
</protein>
<feature type="region of interest" description="Disordered" evidence="1">
    <location>
        <begin position="17"/>
        <end position="56"/>
    </location>
</feature>
<organism evidence="2 3">
    <name type="scientific">Peronospora matthiolae</name>
    <dbReference type="NCBI Taxonomy" id="2874970"/>
    <lineage>
        <taxon>Eukaryota</taxon>
        <taxon>Sar</taxon>
        <taxon>Stramenopiles</taxon>
        <taxon>Oomycota</taxon>
        <taxon>Peronosporomycetes</taxon>
        <taxon>Peronosporales</taxon>
        <taxon>Peronosporaceae</taxon>
        <taxon>Peronospora</taxon>
    </lineage>
</organism>
<evidence type="ECO:0000256" key="1">
    <source>
        <dbReference type="SAM" id="MobiDB-lite"/>
    </source>
</evidence>
<dbReference type="EMBL" id="CAKLBY020000086">
    <property type="protein sequence ID" value="CAK7925115.1"/>
    <property type="molecule type" value="Genomic_DNA"/>
</dbReference>
<evidence type="ECO:0000313" key="2">
    <source>
        <dbReference type="EMBL" id="CAK7925115.1"/>
    </source>
</evidence>
<evidence type="ECO:0008006" key="4">
    <source>
        <dbReference type="Google" id="ProtNLM"/>
    </source>
</evidence>
<comment type="caution">
    <text evidence="2">The sequence shown here is derived from an EMBL/GenBank/DDBJ whole genome shotgun (WGS) entry which is preliminary data.</text>
</comment>
<dbReference type="Proteomes" id="UP001162060">
    <property type="component" value="Unassembled WGS sequence"/>
</dbReference>
<accession>A0AAV1TS82</accession>
<feature type="compositionally biased region" description="Basic and acidic residues" evidence="1">
    <location>
        <begin position="25"/>
        <end position="56"/>
    </location>
</feature>
<dbReference type="AlphaFoldDB" id="A0AAV1TS82"/>
<gene>
    <name evidence="2" type="ORF">PM001_LOCUS10265</name>
</gene>
<evidence type="ECO:0000313" key="3">
    <source>
        <dbReference type="Proteomes" id="UP001162060"/>
    </source>
</evidence>
<sequence>MSAVAVMACLENPFEVSGLPTWGLDNKEPTGDKHDGDDDDVPGRTDLRGSDKVKSEERALVAPEKLEAAAGSNPMNKLLRVFLPTKPSPSGRASDLYVQLSSRQSLMTWLSGKHELAFYKRKYGTAVLANTLVKIIEHGDAAARKRAHRLLMVLLRGWWKRSIPALEVAKSLNLSSGELSVNPGKQRQIEVLRVYVELLSLKQREQRTVEEVLKEVSSPQWLSFMRRVVKNGDPRARNGEGTLIPPVIQLSADDVFEILGIKMIGKQIFSRTQELQILEQCVLLYPTIDILSYLIKLCGGEATLAQLAYEAQAKNKNSKAAKYLDLLLDRWKERGVDPVNPFKDRVLAKGHVPKATADLISARYRKLHPSD</sequence>
<name>A0AAV1TS82_9STRA</name>
<reference evidence="2" key="1">
    <citation type="submission" date="2024-01" db="EMBL/GenBank/DDBJ databases">
        <authorList>
            <person name="Webb A."/>
        </authorList>
    </citation>
    <scope>NUCLEOTIDE SEQUENCE</scope>
    <source>
        <strain evidence="2">Pm1</strain>
    </source>
</reference>